<dbReference type="InterPro" id="IPR036894">
    <property type="entry name" value="YbaB-like_sf"/>
</dbReference>
<dbReference type="Pfam" id="PF02575">
    <property type="entry name" value="YbaB_DNA_bd"/>
    <property type="match status" value="1"/>
</dbReference>
<sequence length="121" mass="13038">MQEAREQARAARESLDGISATATARDRLLSVTVDARGIVQDVRFHTTRYRSMAAAELSAAVLETIGRAQEEAAEEMRSALAPVMPDGIDLDAAVEGHSRHDEMLDAFVRGCLPGQQDATAD</sequence>
<accession>A0A4Y3QUS6</accession>
<evidence type="ECO:0000313" key="2">
    <source>
        <dbReference type="Proteomes" id="UP000319210"/>
    </source>
</evidence>
<comment type="caution">
    <text evidence="1">The sequence shown here is derived from an EMBL/GenBank/DDBJ whole genome shotgun (WGS) entry which is preliminary data.</text>
</comment>
<dbReference type="InterPro" id="IPR004401">
    <property type="entry name" value="YbaB/EbfC"/>
</dbReference>
<dbReference type="AlphaFoldDB" id="A0A4Y3QUS6"/>
<keyword evidence="2" id="KW-1185">Reference proteome</keyword>
<evidence type="ECO:0008006" key="3">
    <source>
        <dbReference type="Google" id="ProtNLM"/>
    </source>
</evidence>
<dbReference type="Gene3D" id="3.30.1310.10">
    <property type="entry name" value="Nucleoid-associated protein YbaB-like domain"/>
    <property type="match status" value="1"/>
</dbReference>
<dbReference type="RefSeq" id="WP_230988556.1">
    <property type="nucleotide sequence ID" value="NZ_BJMM01000006.1"/>
</dbReference>
<dbReference type="GO" id="GO:0003677">
    <property type="term" value="F:DNA binding"/>
    <property type="evidence" value="ECO:0007669"/>
    <property type="project" value="InterPro"/>
</dbReference>
<evidence type="ECO:0000313" key="1">
    <source>
        <dbReference type="EMBL" id="GEB49166.1"/>
    </source>
</evidence>
<reference evidence="1 2" key="1">
    <citation type="submission" date="2019-06" db="EMBL/GenBank/DDBJ databases">
        <title>Whole genome shotgun sequence of Streptomyces cacaoi subsp. cacaoi NBRC 12748.</title>
        <authorList>
            <person name="Hosoyama A."/>
            <person name="Uohara A."/>
            <person name="Ohji S."/>
            <person name="Ichikawa N."/>
        </authorList>
    </citation>
    <scope>NUCLEOTIDE SEQUENCE [LARGE SCALE GENOMIC DNA]</scope>
    <source>
        <strain evidence="1 2">NBRC 12748</strain>
    </source>
</reference>
<organism evidence="1 2">
    <name type="scientific">Streptomyces cacaoi</name>
    <dbReference type="NCBI Taxonomy" id="1898"/>
    <lineage>
        <taxon>Bacteria</taxon>
        <taxon>Bacillati</taxon>
        <taxon>Actinomycetota</taxon>
        <taxon>Actinomycetes</taxon>
        <taxon>Kitasatosporales</taxon>
        <taxon>Streptomycetaceae</taxon>
        <taxon>Streptomyces</taxon>
    </lineage>
</organism>
<dbReference type="SUPFAM" id="SSF82607">
    <property type="entry name" value="YbaB-like"/>
    <property type="match status" value="1"/>
</dbReference>
<protein>
    <recommendedName>
        <fullName evidence="3">YbaB/EbfC family nucleoid-associated protein</fullName>
    </recommendedName>
</protein>
<name>A0A4Y3QUS6_STRCI</name>
<proteinExistence type="predicted"/>
<gene>
    <name evidence="1" type="ORF">SCA03_17170</name>
</gene>
<dbReference type="EMBL" id="BJMM01000006">
    <property type="protein sequence ID" value="GEB49166.1"/>
    <property type="molecule type" value="Genomic_DNA"/>
</dbReference>
<dbReference type="Proteomes" id="UP000319210">
    <property type="component" value="Unassembled WGS sequence"/>
</dbReference>